<dbReference type="EMBL" id="LXNG01000014">
    <property type="protein sequence ID" value="OAG67743.1"/>
    <property type="molecule type" value="Genomic_DNA"/>
</dbReference>
<dbReference type="AlphaFoldDB" id="A0A1A9MB35"/>
<dbReference type="InterPro" id="IPR020568">
    <property type="entry name" value="Ribosomal_Su5_D2-typ_SF"/>
</dbReference>
<dbReference type="GO" id="GO:0032561">
    <property type="term" value="F:guanyl ribonucleotide binding"/>
    <property type="evidence" value="ECO:0007669"/>
    <property type="project" value="UniProtKB-ARBA"/>
</dbReference>
<gene>
    <name evidence="5" type="ORF">A7D17_16295</name>
    <name evidence="4" type="ORF">VB146_05585</name>
</gene>
<dbReference type="Proteomes" id="UP000077659">
    <property type="component" value="Unassembled WGS sequence"/>
</dbReference>
<feature type="domain" description="Impact N-terminal" evidence="2">
    <location>
        <begin position="19"/>
        <end position="119"/>
    </location>
</feature>
<evidence type="ECO:0000313" key="5">
    <source>
        <dbReference type="EMBL" id="OAG67743.1"/>
    </source>
</evidence>
<dbReference type="SUPFAM" id="SSF54211">
    <property type="entry name" value="Ribosomal protein S5 domain 2-like"/>
    <property type="match status" value="1"/>
</dbReference>
<dbReference type="Pfam" id="PF01205">
    <property type="entry name" value="Impact_N"/>
    <property type="match status" value="1"/>
</dbReference>
<evidence type="ECO:0000256" key="1">
    <source>
        <dbReference type="ARBA" id="ARBA00007665"/>
    </source>
</evidence>
<dbReference type="STRING" id="1843580.A7D17_16295"/>
<reference evidence="5 6" key="1">
    <citation type="submission" date="2016-05" db="EMBL/GenBank/DDBJ databases">
        <title>Pathogenic, phenotypic and molecular characterisation of Xanthomonas nasturtii sp. nov. and Xanthomonas floridensis sp. nov., new species of Xanthomonas associated with watercress production in Florida.</title>
        <authorList>
            <person name="Vicente J.G."/>
            <person name="Rothwell S."/>
            <person name="Holub E.B."/>
            <person name="Studholme D.J."/>
        </authorList>
    </citation>
    <scope>NUCLEOTIDE SEQUENCE [LARGE SCALE GENOMIC DNA]</scope>
    <source>
        <strain evidence="5 6">WHRI 8848</strain>
    </source>
</reference>
<dbReference type="InterPro" id="IPR023582">
    <property type="entry name" value="Impact"/>
</dbReference>
<dbReference type="InterPro" id="IPR035647">
    <property type="entry name" value="EFG_III/V"/>
</dbReference>
<name>A0A1A9MB35_9XANT</name>
<keyword evidence="7" id="KW-1185">Reference proteome</keyword>
<evidence type="ECO:0000313" key="6">
    <source>
        <dbReference type="Proteomes" id="UP000077659"/>
    </source>
</evidence>
<evidence type="ECO:0000313" key="7">
    <source>
        <dbReference type="Proteomes" id="UP001303614"/>
    </source>
</evidence>
<sequence>MTAMLDTLAADAHHSLDIKHSRFLAHAGVLDSSAQALEIVQRVSAPDATHNCWAYRFGQEYRSSDDGEPSGTAGRPILAAIDGQGFDRVVVVVTRWYGGIKLGAGGLVRAYGGTAAECLRLATRRPLIALTLLDLHCRFDDLGLVHAALVAFHADKLDERFDADGAALRVQVPADQLAGLKTRLCDATRNRVHLSTPEAA</sequence>
<dbReference type="InterPro" id="IPR001498">
    <property type="entry name" value="Impact_N"/>
</dbReference>
<protein>
    <submittedName>
        <fullName evidence="5">IMPACT family protein</fullName>
    </submittedName>
    <submittedName>
        <fullName evidence="4">YigZ family protein</fullName>
    </submittedName>
</protein>
<dbReference type="GO" id="GO:0006446">
    <property type="term" value="P:regulation of translational initiation"/>
    <property type="evidence" value="ECO:0007669"/>
    <property type="project" value="TreeGrafter"/>
</dbReference>
<dbReference type="GO" id="GO:0005737">
    <property type="term" value="C:cytoplasm"/>
    <property type="evidence" value="ECO:0007669"/>
    <property type="project" value="TreeGrafter"/>
</dbReference>
<dbReference type="GO" id="GO:0017111">
    <property type="term" value="F:ribonucleoside triphosphate phosphatase activity"/>
    <property type="evidence" value="ECO:0007669"/>
    <property type="project" value="UniProtKB-ARBA"/>
</dbReference>
<reference evidence="4 7" key="2">
    <citation type="submission" date="2023-12" db="EMBL/GenBank/DDBJ databases">
        <title>Genome sequencing of Xanthomonas floridensis.</title>
        <authorList>
            <person name="Greer S."/>
            <person name="Harrison J."/>
            <person name="Grant M."/>
            <person name="Vicente J."/>
            <person name="Studholme D."/>
        </authorList>
    </citation>
    <scope>NUCLEOTIDE SEQUENCE [LARGE SCALE GENOMIC DNA]</scope>
    <source>
        <strain evidence="4 7">WHRI 8848</strain>
    </source>
</reference>
<evidence type="ECO:0000259" key="2">
    <source>
        <dbReference type="Pfam" id="PF01205"/>
    </source>
</evidence>
<dbReference type="PANTHER" id="PTHR16301">
    <property type="entry name" value="IMPACT-RELATED"/>
    <property type="match status" value="1"/>
</dbReference>
<proteinExistence type="inferred from homology"/>
<organism evidence="5 6">
    <name type="scientific">Xanthomonas floridensis</name>
    <dbReference type="NCBI Taxonomy" id="1843580"/>
    <lineage>
        <taxon>Bacteria</taxon>
        <taxon>Pseudomonadati</taxon>
        <taxon>Pseudomonadota</taxon>
        <taxon>Gammaproteobacteria</taxon>
        <taxon>Lysobacterales</taxon>
        <taxon>Lysobacteraceae</taxon>
        <taxon>Xanthomonas</taxon>
    </lineage>
</organism>
<dbReference type="Gene3D" id="3.30.70.240">
    <property type="match status" value="1"/>
</dbReference>
<dbReference type="Proteomes" id="UP001303614">
    <property type="component" value="Unassembled WGS sequence"/>
</dbReference>
<dbReference type="Pfam" id="PF09186">
    <property type="entry name" value="DUF1949"/>
    <property type="match status" value="1"/>
</dbReference>
<dbReference type="GO" id="GO:0043168">
    <property type="term" value="F:anion binding"/>
    <property type="evidence" value="ECO:0007669"/>
    <property type="project" value="UniProtKB-ARBA"/>
</dbReference>
<dbReference type="SUPFAM" id="SSF54980">
    <property type="entry name" value="EF-G C-terminal domain-like"/>
    <property type="match status" value="1"/>
</dbReference>
<comment type="caution">
    <text evidence="5">The sequence shown here is derived from an EMBL/GenBank/DDBJ whole genome shotgun (WGS) entry which is preliminary data.</text>
</comment>
<dbReference type="OrthoDB" id="9813771at2"/>
<feature type="domain" description="UPF0029" evidence="3">
    <location>
        <begin position="135"/>
        <end position="191"/>
    </location>
</feature>
<dbReference type="PANTHER" id="PTHR16301:SF20">
    <property type="entry name" value="IMPACT FAMILY MEMBER YIGZ"/>
    <property type="match status" value="1"/>
</dbReference>
<evidence type="ECO:0000259" key="3">
    <source>
        <dbReference type="Pfam" id="PF09186"/>
    </source>
</evidence>
<dbReference type="InterPro" id="IPR036956">
    <property type="entry name" value="Impact_N_sf"/>
</dbReference>
<dbReference type="EMBL" id="JAYFSO010000005">
    <property type="protein sequence ID" value="MEA5123350.1"/>
    <property type="molecule type" value="Genomic_DNA"/>
</dbReference>
<dbReference type="InterPro" id="IPR015269">
    <property type="entry name" value="UPF0029_Impact_C"/>
</dbReference>
<comment type="similarity">
    <text evidence="1">Belongs to the IMPACT family.</text>
</comment>
<dbReference type="RefSeq" id="WP_064508891.1">
    <property type="nucleotide sequence ID" value="NZ_JAYFSN010000017.1"/>
</dbReference>
<dbReference type="Gene3D" id="3.30.230.30">
    <property type="entry name" value="Impact, N-terminal domain"/>
    <property type="match status" value="1"/>
</dbReference>
<accession>A0A1A9MB35</accession>
<evidence type="ECO:0000313" key="4">
    <source>
        <dbReference type="EMBL" id="MEA5123350.1"/>
    </source>
</evidence>